<feature type="domain" description="Dynamin N-terminal" evidence="2">
    <location>
        <begin position="171"/>
        <end position="449"/>
    </location>
</feature>
<reference evidence="4" key="1">
    <citation type="submission" date="2020-01" db="EMBL/GenBank/DDBJ databases">
        <authorList>
            <consortium name="DOE Joint Genome Institute"/>
            <person name="Haridas S."/>
            <person name="Albert R."/>
            <person name="Binder M."/>
            <person name="Bloem J."/>
            <person name="Labutti K."/>
            <person name="Salamov A."/>
            <person name="Andreopoulos B."/>
            <person name="Baker S.E."/>
            <person name="Barry K."/>
            <person name="Bills G."/>
            <person name="Bluhm B.H."/>
            <person name="Cannon C."/>
            <person name="Castanera R."/>
            <person name="Culley D.E."/>
            <person name="Daum C."/>
            <person name="Ezra D."/>
            <person name="Gonzalez J.B."/>
            <person name="Henrissat B."/>
            <person name="Kuo A."/>
            <person name="Liang C."/>
            <person name="Lipzen A."/>
            <person name="Lutzoni F."/>
            <person name="Magnuson J."/>
            <person name="Mondo S."/>
            <person name="Nolan M."/>
            <person name="Ohm R."/>
            <person name="Pangilinan J."/>
            <person name="Park H.-J."/>
            <person name="Ramirez L."/>
            <person name="Alfaro M."/>
            <person name="Sun H."/>
            <person name="Tritt A."/>
            <person name="Yoshinaga Y."/>
            <person name="Zwiers L.-H."/>
            <person name="Turgeon B.G."/>
            <person name="Goodwin S.B."/>
            <person name="Spatafora J.W."/>
            <person name="Crous P.W."/>
            <person name="Grigoriev I.V."/>
        </authorList>
    </citation>
    <scope>NUCLEOTIDE SEQUENCE</scope>
    <source>
        <strain evidence="4">CBS 394.84</strain>
    </source>
</reference>
<dbReference type="InterPro" id="IPR027417">
    <property type="entry name" value="P-loop_NTPase"/>
</dbReference>
<dbReference type="GeneID" id="63855058"/>
<feature type="domain" description="DUF7605" evidence="3">
    <location>
        <begin position="676"/>
        <end position="836"/>
    </location>
</feature>
<name>A0A9P4GGR1_9PLEO</name>
<feature type="compositionally biased region" description="Basic residues" evidence="1">
    <location>
        <begin position="1"/>
        <end position="10"/>
    </location>
</feature>
<dbReference type="PANTHER" id="PTHR36681:SF3">
    <property type="entry name" value="NUCLEAR GTPASE, GERMINAL CENTER-ASSOCIATED, TANDEM DUPLICATE 3"/>
    <property type="match status" value="1"/>
</dbReference>
<feature type="region of interest" description="Disordered" evidence="1">
    <location>
        <begin position="1"/>
        <end position="74"/>
    </location>
</feature>
<keyword evidence="5" id="KW-1185">Reference proteome</keyword>
<dbReference type="Pfam" id="PF24564">
    <property type="entry name" value="DUF7605"/>
    <property type="match status" value="1"/>
</dbReference>
<dbReference type="Gene3D" id="3.40.50.300">
    <property type="entry name" value="P-loop containing nucleotide triphosphate hydrolases"/>
    <property type="match status" value="1"/>
</dbReference>
<accession>A0A9P4GGR1</accession>
<organism evidence="4 5">
    <name type="scientific">Cucurbitaria berberidis CBS 394.84</name>
    <dbReference type="NCBI Taxonomy" id="1168544"/>
    <lineage>
        <taxon>Eukaryota</taxon>
        <taxon>Fungi</taxon>
        <taxon>Dikarya</taxon>
        <taxon>Ascomycota</taxon>
        <taxon>Pezizomycotina</taxon>
        <taxon>Dothideomycetes</taxon>
        <taxon>Pleosporomycetidae</taxon>
        <taxon>Pleosporales</taxon>
        <taxon>Pleosporineae</taxon>
        <taxon>Cucurbitariaceae</taxon>
        <taxon>Cucurbitaria</taxon>
    </lineage>
</organism>
<dbReference type="InterPro" id="IPR056024">
    <property type="entry name" value="DUF7605"/>
</dbReference>
<evidence type="ECO:0000256" key="1">
    <source>
        <dbReference type="SAM" id="MobiDB-lite"/>
    </source>
</evidence>
<protein>
    <recommendedName>
        <fullName evidence="6">G domain-containing protein</fullName>
    </recommendedName>
</protein>
<feature type="compositionally biased region" description="Polar residues" evidence="1">
    <location>
        <begin position="49"/>
        <end position="60"/>
    </location>
</feature>
<dbReference type="Pfam" id="PF00350">
    <property type="entry name" value="Dynamin_N"/>
    <property type="match status" value="1"/>
</dbReference>
<evidence type="ECO:0000313" key="5">
    <source>
        <dbReference type="Proteomes" id="UP000800039"/>
    </source>
</evidence>
<evidence type="ECO:0008006" key="6">
    <source>
        <dbReference type="Google" id="ProtNLM"/>
    </source>
</evidence>
<dbReference type="InterPro" id="IPR045063">
    <property type="entry name" value="Dynamin_N"/>
</dbReference>
<dbReference type="SUPFAM" id="SSF52540">
    <property type="entry name" value="P-loop containing nucleoside triphosphate hydrolases"/>
    <property type="match status" value="1"/>
</dbReference>
<dbReference type="OrthoDB" id="5427350at2759"/>
<gene>
    <name evidence="4" type="ORF">K460DRAFT_416455</name>
</gene>
<dbReference type="Proteomes" id="UP000800039">
    <property type="component" value="Unassembled WGS sequence"/>
</dbReference>
<evidence type="ECO:0000313" key="4">
    <source>
        <dbReference type="EMBL" id="KAF1845146.1"/>
    </source>
</evidence>
<sequence length="947" mass="108096">MTRSKSKQRLPVREDSPLFEPETSLVPNRDEPLEHFQARSHERVHLNGPQRTNMKPQNFKPNMVPGPSSSGLNIVPHKRKADEILDTEEDWGIDDGDDLVEPHDPDSEPLPDLPMYHPSVKTVELMCTHLIQDFHAFISKSAYQDDETEYLLKEAKELEHAPHESHILRFAVIGDAGQGKSSLLNSMLGHENLAIHAADGNSCTFVVVEYAQAPPTQKFPFQASVEFLSRQSCRELVKEQVQNFFQHLTMSEDVDEEEANEKRLASGTCITLLMALFMGEPEFQDKERAEDFLTSASSPDDPKLINKLMGWTEHILDGFMQNGDTNDVATLYANTSSSISEMIQPFTMTVQYPSFEGTELFCCPWPLVKKVRICMHSRILEQGIIIADLPGTTDKIRSRVEAAKRYLQTCDISIVVNKLDRAIDHASLHNSINESFRRRRSGNTIVVCTRSDDLNINSKQSFPSIPTEEKGMAEIMEKESELKERLHDIQVALASPGVRRHPLEKYKLVDKREKLDREKQSLFRKRFGIRVSARNRHVKQGIAEQYRQDTKDRSTLPIFCVSNPIYMQHLGGHYPKKNPPDLELDSTEIPALRNFIFSKPSQGRFASLEHYCRSLLPTFFNTIEISCSVSKIKRKDDLNRTFHKARGSLKATVQDVADSFAQFEFDLVYKTIAKNELKWINRGRRKCEKWSQLKPAGFTAVIRHCGTWGTKKCPQQNWNPELLSSVQEDLDPVFESLYNTKCDNLSTEISERVGEAVEKLNDALKVDPAASLSGAIEAFRNNLKERRNQIDKLCEKFRGQIKKEIRQIHVRAITDDEGHYLTEAMKEVYSATMSVKATRGQRVHDARSAALTRGITTLSGTFMKISHGVRGDFDKMFKEHINKLIKDLDIVFLRTQHDVSLVCSTKEDDSPDAKKMREELLAKLPDARQHLQDEIWKHLGHCKMSRT</sequence>
<feature type="compositionally biased region" description="Basic and acidic residues" evidence="1">
    <location>
        <begin position="28"/>
        <end position="45"/>
    </location>
</feature>
<evidence type="ECO:0000259" key="3">
    <source>
        <dbReference type="Pfam" id="PF24564"/>
    </source>
</evidence>
<dbReference type="PANTHER" id="PTHR36681">
    <property type="entry name" value="NUCLEAR GTPASE, GERMINAL CENTER-ASSOCIATED, TANDEM DUPLICATE 3"/>
    <property type="match status" value="1"/>
</dbReference>
<dbReference type="AlphaFoldDB" id="A0A9P4GGR1"/>
<proteinExistence type="predicted"/>
<evidence type="ECO:0000259" key="2">
    <source>
        <dbReference type="Pfam" id="PF00350"/>
    </source>
</evidence>
<dbReference type="RefSeq" id="XP_040787709.1">
    <property type="nucleotide sequence ID" value="XM_040937808.1"/>
</dbReference>
<comment type="caution">
    <text evidence="4">The sequence shown here is derived from an EMBL/GenBank/DDBJ whole genome shotgun (WGS) entry which is preliminary data.</text>
</comment>
<dbReference type="EMBL" id="ML976616">
    <property type="protein sequence ID" value="KAF1845146.1"/>
    <property type="molecule type" value="Genomic_DNA"/>
</dbReference>